<comment type="caution">
    <text evidence="3">The sequence shown here is derived from an EMBL/GenBank/DDBJ whole genome shotgun (WGS) entry which is preliminary data.</text>
</comment>
<organism evidence="3 4">
    <name type="scientific">Euroglyphus maynei</name>
    <name type="common">Mayne's house dust mite</name>
    <dbReference type="NCBI Taxonomy" id="6958"/>
    <lineage>
        <taxon>Eukaryota</taxon>
        <taxon>Metazoa</taxon>
        <taxon>Ecdysozoa</taxon>
        <taxon>Arthropoda</taxon>
        <taxon>Chelicerata</taxon>
        <taxon>Arachnida</taxon>
        <taxon>Acari</taxon>
        <taxon>Acariformes</taxon>
        <taxon>Sarcoptiformes</taxon>
        <taxon>Astigmata</taxon>
        <taxon>Psoroptidia</taxon>
        <taxon>Analgoidea</taxon>
        <taxon>Pyroglyphidae</taxon>
        <taxon>Pyroglyphinae</taxon>
        <taxon>Euroglyphus</taxon>
    </lineage>
</organism>
<dbReference type="GO" id="GO:0043130">
    <property type="term" value="F:ubiquitin binding"/>
    <property type="evidence" value="ECO:0007669"/>
    <property type="project" value="InterPro"/>
</dbReference>
<dbReference type="CDD" id="cd14279">
    <property type="entry name" value="CUE"/>
    <property type="match status" value="1"/>
</dbReference>
<feature type="region of interest" description="Disordered" evidence="1">
    <location>
        <begin position="269"/>
        <end position="293"/>
    </location>
</feature>
<dbReference type="EMBL" id="MUJZ01007556">
    <property type="protein sequence ID" value="OTF82623.1"/>
    <property type="molecule type" value="Genomic_DNA"/>
</dbReference>
<dbReference type="AlphaFoldDB" id="A0A1Y3BS50"/>
<dbReference type="InterPro" id="IPR009060">
    <property type="entry name" value="UBA-like_sf"/>
</dbReference>
<evidence type="ECO:0000259" key="2">
    <source>
        <dbReference type="PROSITE" id="PS51140"/>
    </source>
</evidence>
<proteinExistence type="predicted"/>
<accession>A0A1Y3BS50</accession>
<feature type="domain" description="CUE" evidence="2">
    <location>
        <begin position="2"/>
        <end position="45"/>
    </location>
</feature>
<sequence>MVDESLFYKIKQSFPHIEPECIRKLLIQHDNREHPTIEALLNLFGLFNTTRYKHSKRPQLKLKYLKFAFPDIDEIVLLDLLFQNEFDASRVIKHLKLIGHEHSEFIEIKMSKLSETALLKEANERLQAPRPKSLIFKDKYHPNLWEQEDIRKNLIKMYPSVDIFLVNWALEATRFDIKLASTFLDTMTPQDDEKYLIRTLPDKIEPKLSILVSRQVQTNSLTQDLFGRLIIVETFDEDQEFEKQDDEKMLDKSTWTKEDGIIIPTVCKLAHGPDEENQKGPDANNRITKRNERLGPISVRIGADFQMRQGPQDQLRTMNQRVMKMGAQKINRKGAIGRQIIRWKERMRETMKNGDESIYFFPDANNENNHHNNYIVCCD</sequence>
<dbReference type="SUPFAM" id="SSF46934">
    <property type="entry name" value="UBA-like"/>
    <property type="match status" value="1"/>
</dbReference>
<dbReference type="OrthoDB" id="3045089at2759"/>
<evidence type="ECO:0000313" key="3">
    <source>
        <dbReference type="EMBL" id="OTF82623.1"/>
    </source>
</evidence>
<dbReference type="PROSITE" id="PS51140">
    <property type="entry name" value="CUE"/>
    <property type="match status" value="1"/>
</dbReference>
<evidence type="ECO:0000313" key="4">
    <source>
        <dbReference type="Proteomes" id="UP000194236"/>
    </source>
</evidence>
<dbReference type="InterPro" id="IPR003892">
    <property type="entry name" value="CUE"/>
</dbReference>
<name>A0A1Y3BS50_EURMA</name>
<reference evidence="3 4" key="1">
    <citation type="submission" date="2017-03" db="EMBL/GenBank/DDBJ databases">
        <title>Genome Survey of Euroglyphus maynei.</title>
        <authorList>
            <person name="Arlian L.G."/>
            <person name="Morgan M.S."/>
            <person name="Rider S.D."/>
        </authorList>
    </citation>
    <scope>NUCLEOTIDE SEQUENCE [LARGE SCALE GENOMIC DNA]</scope>
    <source>
        <strain evidence="3">Arlian Lab</strain>
        <tissue evidence="3">Whole body</tissue>
    </source>
</reference>
<protein>
    <recommendedName>
        <fullName evidence="2">CUE domain-containing protein</fullName>
    </recommendedName>
</protein>
<gene>
    <name evidence="3" type="ORF">BLA29_005028</name>
</gene>
<dbReference type="Proteomes" id="UP000194236">
    <property type="component" value="Unassembled WGS sequence"/>
</dbReference>
<keyword evidence="4" id="KW-1185">Reference proteome</keyword>
<evidence type="ECO:0000256" key="1">
    <source>
        <dbReference type="SAM" id="MobiDB-lite"/>
    </source>
</evidence>